<dbReference type="Proteomes" id="UP001216253">
    <property type="component" value="Unassembled WGS sequence"/>
</dbReference>
<reference evidence="4 5" key="1">
    <citation type="submission" date="2023-03" db="EMBL/GenBank/DDBJ databases">
        <title>NovoSphingobium album sp. nov. isolated from polycyclic aromatic hydrocarbons- and heavy-metal polluted soil.</title>
        <authorList>
            <person name="Liu Z."/>
            <person name="Wang K."/>
        </authorList>
    </citation>
    <scope>NUCLEOTIDE SEQUENCE [LARGE SCALE GENOMIC DNA]</scope>
    <source>
        <strain evidence="4 5">H3SJ31-1</strain>
    </source>
</reference>
<protein>
    <submittedName>
        <fullName evidence="4">Porin</fullName>
    </submittedName>
</protein>
<keyword evidence="5" id="KW-1185">Reference proteome</keyword>
<dbReference type="RefSeq" id="WP_275227613.1">
    <property type="nucleotide sequence ID" value="NZ_JARESE010000019.1"/>
</dbReference>
<proteinExistence type="predicted"/>
<sequence length="491" mass="52301">MVGKRFALGVPACVAAATICAAPAVAQAVSPPAPASPATAASPDPAPAGTALQDEVVRLRAEVEALKAEMRSLRGEMAAAGQPAAPVPAAPASEAQVARAAPPAKPADAGKPAPGVLAATAWKGAPEFRSDNGWSFKPRGRLQIDGGYLAAPASRFSGQADGRGVTTRVRRAYLGAQGTIPGGFSYRAEVDLGTNAVSWVDLLLAYDKGPFNVTIGQQNAFTSLEQMQSDLFLTFNERASFITAFNLERRVGVSMGYRGKSFMANAGVFTDDLSSLTNDGDKSVSYDGRVVWMPRLGAAQLHLGGSAHYRRLGDFQATLGSRYRARPYIATTDIRYVDTGILTVEDETQYGLEFALNRKRLHLAGEAAWLRVGRPADRSPTFFGGYFEAGLFLTPDSRGYRNGTFDRTVPTHPLSAGGIGAIEVNLRYDRLDLTDAGIGGGTQDGFGSAIVWTPVDNVRFMANYMHLLYDIPNAQPRFDADVVGLRSQLDF</sequence>
<dbReference type="EMBL" id="JARESE010000019">
    <property type="protein sequence ID" value="MDE8651516.1"/>
    <property type="molecule type" value="Genomic_DNA"/>
</dbReference>
<feature type="compositionally biased region" description="Low complexity" evidence="2">
    <location>
        <begin position="90"/>
        <end position="113"/>
    </location>
</feature>
<dbReference type="SUPFAM" id="SSF56935">
    <property type="entry name" value="Porins"/>
    <property type="match status" value="1"/>
</dbReference>
<dbReference type="Pfam" id="PF07396">
    <property type="entry name" value="Porin_O_P"/>
    <property type="match status" value="1"/>
</dbReference>
<dbReference type="InterPro" id="IPR023614">
    <property type="entry name" value="Porin_dom_sf"/>
</dbReference>
<feature type="signal peptide" evidence="3">
    <location>
        <begin position="1"/>
        <end position="28"/>
    </location>
</feature>
<accession>A0ABT5WN87</accession>
<gene>
    <name evidence="4" type="ORF">PYV00_07265</name>
</gene>
<organism evidence="4 5">
    <name type="scientific">Novosphingobium album</name>
    <name type="common">ex Liu et al. 2023</name>
    <dbReference type="NCBI Taxonomy" id="3031130"/>
    <lineage>
        <taxon>Bacteria</taxon>
        <taxon>Pseudomonadati</taxon>
        <taxon>Pseudomonadota</taxon>
        <taxon>Alphaproteobacteria</taxon>
        <taxon>Sphingomonadales</taxon>
        <taxon>Sphingomonadaceae</taxon>
        <taxon>Novosphingobium</taxon>
    </lineage>
</organism>
<evidence type="ECO:0000256" key="2">
    <source>
        <dbReference type="SAM" id="MobiDB-lite"/>
    </source>
</evidence>
<evidence type="ECO:0000313" key="4">
    <source>
        <dbReference type="EMBL" id="MDE8651516.1"/>
    </source>
</evidence>
<keyword evidence="3" id="KW-0732">Signal</keyword>
<feature type="coiled-coil region" evidence="1">
    <location>
        <begin position="49"/>
        <end position="76"/>
    </location>
</feature>
<evidence type="ECO:0000256" key="3">
    <source>
        <dbReference type="SAM" id="SignalP"/>
    </source>
</evidence>
<keyword evidence="1" id="KW-0175">Coiled coil</keyword>
<dbReference type="InterPro" id="IPR010870">
    <property type="entry name" value="Porin_O/P"/>
</dbReference>
<dbReference type="Gene3D" id="2.40.160.10">
    <property type="entry name" value="Porin"/>
    <property type="match status" value="1"/>
</dbReference>
<name>A0ABT5WN87_9SPHN</name>
<feature type="chain" id="PRO_5046822698" evidence="3">
    <location>
        <begin position="29"/>
        <end position="491"/>
    </location>
</feature>
<feature type="region of interest" description="Disordered" evidence="2">
    <location>
        <begin position="77"/>
        <end position="113"/>
    </location>
</feature>
<feature type="region of interest" description="Disordered" evidence="2">
    <location>
        <begin position="30"/>
        <end position="49"/>
    </location>
</feature>
<evidence type="ECO:0000313" key="5">
    <source>
        <dbReference type="Proteomes" id="UP001216253"/>
    </source>
</evidence>
<comment type="caution">
    <text evidence="4">The sequence shown here is derived from an EMBL/GenBank/DDBJ whole genome shotgun (WGS) entry which is preliminary data.</text>
</comment>
<evidence type="ECO:0000256" key="1">
    <source>
        <dbReference type="SAM" id="Coils"/>
    </source>
</evidence>